<dbReference type="GO" id="GO:0002161">
    <property type="term" value="F:aminoacyl-tRNA deacylase activity"/>
    <property type="evidence" value="ECO:0007669"/>
    <property type="project" value="InterPro"/>
</dbReference>
<keyword evidence="4 9" id="KW-0547">Nucleotide-binding</keyword>
<dbReference type="GO" id="GO:0005829">
    <property type="term" value="C:cytosol"/>
    <property type="evidence" value="ECO:0007669"/>
    <property type="project" value="TreeGrafter"/>
</dbReference>
<dbReference type="PANTHER" id="PTHR43740">
    <property type="entry name" value="LEUCYL-TRNA SYNTHETASE"/>
    <property type="match status" value="1"/>
</dbReference>
<comment type="catalytic activity">
    <reaction evidence="8 9">
        <text>tRNA(Leu) + L-leucine + ATP = L-leucyl-tRNA(Leu) + AMP + diphosphate</text>
        <dbReference type="Rhea" id="RHEA:11688"/>
        <dbReference type="Rhea" id="RHEA-COMP:9613"/>
        <dbReference type="Rhea" id="RHEA-COMP:9622"/>
        <dbReference type="ChEBI" id="CHEBI:30616"/>
        <dbReference type="ChEBI" id="CHEBI:33019"/>
        <dbReference type="ChEBI" id="CHEBI:57427"/>
        <dbReference type="ChEBI" id="CHEBI:78442"/>
        <dbReference type="ChEBI" id="CHEBI:78494"/>
        <dbReference type="ChEBI" id="CHEBI:456215"/>
        <dbReference type="EC" id="6.1.1.4"/>
    </reaction>
</comment>
<dbReference type="Gene3D" id="3.90.740.10">
    <property type="entry name" value="Valyl/Leucyl/Isoleucyl-tRNA synthetase, editing domain"/>
    <property type="match status" value="1"/>
</dbReference>
<evidence type="ECO:0000259" key="13">
    <source>
        <dbReference type="Pfam" id="PF13603"/>
    </source>
</evidence>
<organism evidence="14 15">
    <name type="scientific">Flaviaesturariibacter flavus</name>
    <dbReference type="NCBI Taxonomy" id="2502780"/>
    <lineage>
        <taxon>Bacteria</taxon>
        <taxon>Pseudomonadati</taxon>
        <taxon>Bacteroidota</taxon>
        <taxon>Chitinophagia</taxon>
        <taxon>Chitinophagales</taxon>
        <taxon>Chitinophagaceae</taxon>
        <taxon>Flaviaestuariibacter</taxon>
    </lineage>
</organism>
<name>A0A4R1BNH8_9BACT</name>
<dbReference type="Pfam" id="PF08264">
    <property type="entry name" value="Anticodon_1"/>
    <property type="match status" value="1"/>
</dbReference>
<accession>A0A4R1BNH8</accession>
<dbReference type="InterPro" id="IPR009080">
    <property type="entry name" value="tRNAsynth_Ia_anticodon-bd"/>
</dbReference>
<dbReference type="InterPro" id="IPR001412">
    <property type="entry name" value="aa-tRNA-synth_I_CS"/>
</dbReference>
<keyword evidence="2 9" id="KW-0963">Cytoplasm</keyword>
<evidence type="ECO:0000313" key="14">
    <source>
        <dbReference type="EMBL" id="TCJ18836.1"/>
    </source>
</evidence>
<keyword evidence="15" id="KW-1185">Reference proteome</keyword>
<dbReference type="SUPFAM" id="SSF50677">
    <property type="entry name" value="ValRS/IleRS/LeuRS editing domain"/>
    <property type="match status" value="1"/>
</dbReference>
<dbReference type="InterPro" id="IPR015413">
    <property type="entry name" value="Methionyl/Leucyl_tRNA_Synth"/>
</dbReference>
<dbReference type="InterPro" id="IPR009008">
    <property type="entry name" value="Val/Leu/Ile-tRNA-synth_edit"/>
</dbReference>
<dbReference type="EMBL" id="SJZI01000003">
    <property type="protein sequence ID" value="TCJ18836.1"/>
    <property type="molecule type" value="Genomic_DNA"/>
</dbReference>
<dbReference type="Proteomes" id="UP000295334">
    <property type="component" value="Unassembled WGS sequence"/>
</dbReference>
<feature type="binding site" evidence="9">
    <location>
        <position position="793"/>
    </location>
    <ligand>
        <name>ATP</name>
        <dbReference type="ChEBI" id="CHEBI:30616"/>
    </ligand>
</feature>
<feature type="domain" description="Leucyl-tRNA synthetase editing" evidence="13">
    <location>
        <begin position="287"/>
        <end position="483"/>
    </location>
</feature>
<dbReference type="InterPro" id="IPR014729">
    <property type="entry name" value="Rossmann-like_a/b/a_fold"/>
</dbReference>
<keyword evidence="3 9" id="KW-0436">Ligase</keyword>
<dbReference type="Gene3D" id="3.40.50.620">
    <property type="entry name" value="HUPs"/>
    <property type="match status" value="3"/>
</dbReference>
<dbReference type="HAMAP" id="MF_00049_B">
    <property type="entry name" value="Leu_tRNA_synth_B"/>
    <property type="match status" value="1"/>
</dbReference>
<evidence type="ECO:0000256" key="9">
    <source>
        <dbReference type="HAMAP-Rule" id="MF_00049"/>
    </source>
</evidence>
<dbReference type="SUPFAM" id="SSF52374">
    <property type="entry name" value="Nucleotidylyl transferase"/>
    <property type="match status" value="1"/>
</dbReference>
<comment type="subcellular location">
    <subcellularLocation>
        <location evidence="9">Cytoplasm</location>
    </subcellularLocation>
</comment>
<dbReference type="Pfam" id="PF13603">
    <property type="entry name" value="tRNA-synt_1_2"/>
    <property type="match status" value="1"/>
</dbReference>
<evidence type="ECO:0000313" key="15">
    <source>
        <dbReference type="Proteomes" id="UP000295334"/>
    </source>
</evidence>
<keyword evidence="7 9" id="KW-0030">Aminoacyl-tRNA synthetase</keyword>
<dbReference type="InterPro" id="IPR025709">
    <property type="entry name" value="Leu_tRNA-synth_edit"/>
</dbReference>
<dbReference type="InterPro" id="IPR013155">
    <property type="entry name" value="M/V/L/I-tRNA-synth_anticd-bd"/>
</dbReference>
<feature type="domain" description="Methionyl/Leucyl tRNA synthetase" evidence="12">
    <location>
        <begin position="38"/>
        <end position="144"/>
    </location>
</feature>
<dbReference type="GO" id="GO:0005524">
    <property type="term" value="F:ATP binding"/>
    <property type="evidence" value="ECO:0007669"/>
    <property type="project" value="UniProtKB-UniRule"/>
</dbReference>
<dbReference type="Pfam" id="PF09334">
    <property type="entry name" value="tRNA-synt_1g"/>
    <property type="match status" value="1"/>
</dbReference>
<feature type="short sequence motif" description="'KMSKS' region" evidence="9">
    <location>
        <begin position="790"/>
        <end position="794"/>
    </location>
</feature>
<dbReference type="Gene3D" id="1.10.730.10">
    <property type="entry name" value="Isoleucyl-tRNA Synthetase, Domain 1"/>
    <property type="match status" value="1"/>
</dbReference>
<keyword evidence="6 9" id="KW-0648">Protein biosynthesis</keyword>
<dbReference type="AlphaFoldDB" id="A0A4R1BNH8"/>
<evidence type="ECO:0000259" key="11">
    <source>
        <dbReference type="Pfam" id="PF08264"/>
    </source>
</evidence>
<evidence type="ECO:0000256" key="5">
    <source>
        <dbReference type="ARBA" id="ARBA00022840"/>
    </source>
</evidence>
<dbReference type="InterPro" id="IPR002302">
    <property type="entry name" value="Leu-tRNA-ligase"/>
</dbReference>
<evidence type="ECO:0000256" key="3">
    <source>
        <dbReference type="ARBA" id="ARBA00022598"/>
    </source>
</evidence>
<evidence type="ECO:0000256" key="7">
    <source>
        <dbReference type="ARBA" id="ARBA00023146"/>
    </source>
</evidence>
<gene>
    <name evidence="9" type="primary">leuS</name>
    <name evidence="14" type="ORF">EPD60_03485</name>
</gene>
<proteinExistence type="inferred from homology"/>
<dbReference type="GO" id="GO:0004823">
    <property type="term" value="F:leucine-tRNA ligase activity"/>
    <property type="evidence" value="ECO:0007669"/>
    <property type="project" value="UniProtKB-UniRule"/>
</dbReference>
<dbReference type="RefSeq" id="WP_131446893.1">
    <property type="nucleotide sequence ID" value="NZ_SJZI01000003.1"/>
</dbReference>
<dbReference type="CDD" id="cd07958">
    <property type="entry name" value="Anticodon_Ia_Leu_BEm"/>
    <property type="match status" value="1"/>
</dbReference>
<evidence type="ECO:0000256" key="6">
    <source>
        <dbReference type="ARBA" id="ARBA00022917"/>
    </source>
</evidence>
<evidence type="ECO:0000256" key="10">
    <source>
        <dbReference type="RuleBase" id="RU363039"/>
    </source>
</evidence>
<dbReference type="OrthoDB" id="9810365at2"/>
<sequence>MEYNFRAIEQKWQQQWADSGAYKVSNESSKPKFYVLDMFPYPSGAGLHVGHPLGYIASDIFARYKRNKGFNVLHPMGYDAFGLPAEQYAIEHGVHPAVSTAKNIATFRSQLDKIGFCFDWSRQVNTSEPRYYKWTQWIFLQLFNSWYNRRTNRTEKIDTLIAAFEKEGNASHPLPAFGKAQADNGPDFPEKFTAGEWKAFDEKTKMAILMEYRTAYCGYGEVNWCEALGTVLANDEVVNGVSERGGYPVIKKRLRQWYLRITEYADRLLEGLQTVDFSDAMKEMQSNWIGKSSGAEIDFEVVSPLRSGEATKQSEGWSRSEGGEVIRVYTTRPDTIFGVDFMVLAPEHDLVLQIASGEQRAAVEEYVAYVKSRSERERMAEKKISGVFTGAYVQHPFSDKKIPVWISEYVLAGYGTGAIMAVPSGDERDHKFARHFNIPITNIWGDAYTGEDAVTDKSLVLHGSDFVNGKTAKEAIGLVIDKLVEKGIGIRKINFRLRDAAFSRQRYWGEPFPIKWIDGVAYPLDESELPLELPYVEKYGPGPEGEGPLANVPEWTAQHLETNTMPGYAGSSWYFLRYMDPHNDAEFCSKKASDYWRQVDLYVGGTEHAVGHLLYSRMWTKCLFDLGLISFDEPFKRLLNQGMIQGSSRFVYRLSLAPEFAQPELDNGIVSPTVLVSKTFVDNYDSSEVQTFLEKKLAELDLQAAYSGVVKSFYQFDKPVPLHVDVNLVDGVELDIEAYRNWKPDFKSAIFILEDGTISLPLGEGRGGVSSESGETARGGVYICGVEVEKMSKSKVNTVNPDVLVEKYGADTFRMYEMFLGPVEMSKPWDTKGIEGVHRFLKKLWRLFYNEGGLQVTNEAPTKDELKTLHKTIRKIEEDTERFSFNTAVSTFMIAVNELTDLKSSKKDILSPLLVLLTPYAPHIAEELWAALGNSDSVLDAPFPKFEAEYLVESSKEYPVSINGKNRTQINIALDATEEQVKEIVLANEIVQKWMEGKPLKKLVFVKGRMVNLVV</sequence>
<protein>
    <recommendedName>
        <fullName evidence="9">Leucine--tRNA ligase</fullName>
        <ecNumber evidence="9">6.1.1.4</ecNumber>
    </recommendedName>
    <alternativeName>
        <fullName evidence="9">Leucyl-tRNA synthetase</fullName>
        <shortName evidence="9">LeuRS</shortName>
    </alternativeName>
</protein>
<evidence type="ECO:0000259" key="12">
    <source>
        <dbReference type="Pfam" id="PF09334"/>
    </source>
</evidence>
<evidence type="ECO:0000256" key="2">
    <source>
        <dbReference type="ARBA" id="ARBA00022490"/>
    </source>
</evidence>
<feature type="domain" description="Methionyl/Valyl/Leucyl/Isoleucyl-tRNA synthetase anticodon-binding" evidence="11">
    <location>
        <begin position="866"/>
        <end position="978"/>
    </location>
</feature>
<comment type="caution">
    <text evidence="14">The sequence shown here is derived from an EMBL/GenBank/DDBJ whole genome shotgun (WGS) entry which is preliminary data.</text>
</comment>
<dbReference type="FunFam" id="1.10.730.10:FF:000011">
    <property type="entry name" value="Leucine--tRNA ligase chloroplastic/mitochondrial"/>
    <property type="match status" value="1"/>
</dbReference>
<evidence type="ECO:0000256" key="8">
    <source>
        <dbReference type="ARBA" id="ARBA00047469"/>
    </source>
</evidence>
<dbReference type="GO" id="GO:0006429">
    <property type="term" value="P:leucyl-tRNA aminoacylation"/>
    <property type="evidence" value="ECO:0007669"/>
    <property type="project" value="UniProtKB-UniRule"/>
</dbReference>
<dbReference type="PANTHER" id="PTHR43740:SF2">
    <property type="entry name" value="LEUCINE--TRNA LIGASE, MITOCHONDRIAL"/>
    <property type="match status" value="1"/>
</dbReference>
<dbReference type="FunFam" id="3.40.50.620:FF:000060">
    <property type="entry name" value="Leucine--tRNA ligase"/>
    <property type="match status" value="1"/>
</dbReference>
<evidence type="ECO:0000256" key="1">
    <source>
        <dbReference type="ARBA" id="ARBA00005594"/>
    </source>
</evidence>
<dbReference type="FunFam" id="3.40.50.620:FF:000056">
    <property type="entry name" value="Leucine--tRNA ligase"/>
    <property type="match status" value="1"/>
</dbReference>
<dbReference type="EC" id="6.1.1.4" evidence="9"/>
<keyword evidence="5 9" id="KW-0067">ATP-binding</keyword>
<comment type="caution">
    <text evidence="9">Lacks conserved residue(s) required for the propagation of feature annotation.</text>
</comment>
<evidence type="ECO:0000256" key="4">
    <source>
        <dbReference type="ARBA" id="ARBA00022741"/>
    </source>
</evidence>
<reference evidence="14 15" key="1">
    <citation type="submission" date="2019-03" db="EMBL/GenBank/DDBJ databases">
        <authorList>
            <person name="Kim M.K.M."/>
        </authorList>
    </citation>
    <scope>NUCLEOTIDE SEQUENCE [LARGE SCALE GENOMIC DNA]</scope>
    <source>
        <strain evidence="14 15">17J68-12</strain>
    </source>
</reference>
<comment type="similarity">
    <text evidence="1 9 10">Belongs to the class-I aminoacyl-tRNA synthetase family.</text>
</comment>
<dbReference type="PROSITE" id="PS00178">
    <property type="entry name" value="AA_TRNA_LIGASE_I"/>
    <property type="match status" value="1"/>
</dbReference>
<dbReference type="SUPFAM" id="SSF47323">
    <property type="entry name" value="Anticodon-binding domain of a subclass of class I aminoacyl-tRNA synthetases"/>
    <property type="match status" value="1"/>
</dbReference>
<dbReference type="PRINTS" id="PR00985">
    <property type="entry name" value="TRNASYNTHLEU"/>
</dbReference>